<dbReference type="PANTHER" id="PTHR30146:SF109">
    <property type="entry name" value="HTH-TYPE TRANSCRIPTIONAL REGULATOR GALS"/>
    <property type="match status" value="1"/>
</dbReference>
<reference evidence="5 6" key="1">
    <citation type="submission" date="2016-01" db="EMBL/GenBank/DDBJ databases">
        <title>Genome Sequences of Twelve Sporeforming Bacillus Species Isolated from Foods.</title>
        <authorList>
            <person name="Berendsen E.M."/>
            <person name="Wells-Bennik M.H."/>
            <person name="Krawcyk A.O."/>
            <person name="De Jong A."/>
            <person name="Holsappel S."/>
            <person name="Eijlander R.T."/>
            <person name="Kuipers O.P."/>
        </authorList>
    </citation>
    <scope>NUCLEOTIDE SEQUENCE [LARGE SCALE GENOMIC DNA]</scope>
    <source>
        <strain evidence="5 6">B4098</strain>
    </source>
</reference>
<dbReference type="Gene3D" id="1.10.260.40">
    <property type="entry name" value="lambda repressor-like DNA-binding domains"/>
    <property type="match status" value="1"/>
</dbReference>
<sequence length="325" mass="36705">MTTIRDIAKKANVSVSTASRALNNNPRISVKTRQRIQAIAAAEGYMPNYNAKNLTLGEANVVGVVFPAAENNVQGNPFYIDILRGINKQLAPRHYVLSVAIGDHTEQVFENVKSMVEQAKVKRFILLYSYAGDPVTEYLRKKALRFVIIGEPVEDKNDFYVDNNNYQAGIAGTEYLLGHLGAKHPVFVESSHEWPYERSRREGFQAAILRRGVSPLIYRLQKENNDGITVEFIRQHPEIDSIMATDDMIGFEFYYHWQCAHPGKSIPAVSFNHSFILQLANHQFHSINLFPENLGSAAVELLFTDKENKGGEEPPRKIILPFEIS</sequence>
<evidence type="ECO:0000313" key="5">
    <source>
        <dbReference type="EMBL" id="KYC63349.1"/>
    </source>
</evidence>
<dbReference type="GO" id="GO:0003700">
    <property type="term" value="F:DNA-binding transcription factor activity"/>
    <property type="evidence" value="ECO:0007669"/>
    <property type="project" value="TreeGrafter"/>
</dbReference>
<dbReference type="InterPro" id="IPR000843">
    <property type="entry name" value="HTH_LacI"/>
</dbReference>
<dbReference type="InterPro" id="IPR010982">
    <property type="entry name" value="Lambda_DNA-bd_dom_sf"/>
</dbReference>
<dbReference type="Gene3D" id="3.40.50.2300">
    <property type="match status" value="2"/>
</dbReference>
<evidence type="ECO:0000259" key="4">
    <source>
        <dbReference type="PROSITE" id="PS50932"/>
    </source>
</evidence>
<dbReference type="CDD" id="cd01392">
    <property type="entry name" value="HTH_LacI"/>
    <property type="match status" value="1"/>
</dbReference>
<comment type="caution">
    <text evidence="5">The sequence shown here is derived from an EMBL/GenBank/DDBJ whole genome shotgun (WGS) entry which is preliminary data.</text>
</comment>
<dbReference type="RefSeq" id="WP_061566508.1">
    <property type="nucleotide sequence ID" value="NZ_LQYG01000040.1"/>
</dbReference>
<evidence type="ECO:0000256" key="3">
    <source>
        <dbReference type="ARBA" id="ARBA00023163"/>
    </source>
</evidence>
<organism evidence="5 6">
    <name type="scientific">Heyndrickxia coagulans</name>
    <name type="common">Weizmannia coagulans</name>
    <dbReference type="NCBI Taxonomy" id="1398"/>
    <lineage>
        <taxon>Bacteria</taxon>
        <taxon>Bacillati</taxon>
        <taxon>Bacillota</taxon>
        <taxon>Bacilli</taxon>
        <taxon>Bacillales</taxon>
        <taxon>Bacillaceae</taxon>
        <taxon>Heyndrickxia</taxon>
    </lineage>
</organism>
<dbReference type="EMBL" id="LQYG01000040">
    <property type="protein sequence ID" value="KYC63349.1"/>
    <property type="molecule type" value="Genomic_DNA"/>
</dbReference>
<dbReference type="PROSITE" id="PS00356">
    <property type="entry name" value="HTH_LACI_1"/>
    <property type="match status" value="1"/>
</dbReference>
<dbReference type="InterPro" id="IPR001761">
    <property type="entry name" value="Peripla_BP/Lac1_sug-bd_dom"/>
</dbReference>
<evidence type="ECO:0000256" key="1">
    <source>
        <dbReference type="ARBA" id="ARBA00023015"/>
    </source>
</evidence>
<keyword evidence="2" id="KW-0238">DNA-binding</keyword>
<dbReference type="AlphaFoldDB" id="A0A150K1C1"/>
<dbReference type="PROSITE" id="PS50932">
    <property type="entry name" value="HTH_LACI_2"/>
    <property type="match status" value="1"/>
</dbReference>
<proteinExistence type="predicted"/>
<evidence type="ECO:0000256" key="2">
    <source>
        <dbReference type="ARBA" id="ARBA00023125"/>
    </source>
</evidence>
<dbReference type="Pfam" id="PF00532">
    <property type="entry name" value="Peripla_BP_1"/>
    <property type="match status" value="1"/>
</dbReference>
<dbReference type="Proteomes" id="UP000075288">
    <property type="component" value="Unassembled WGS sequence"/>
</dbReference>
<dbReference type="SMART" id="SM00354">
    <property type="entry name" value="HTH_LACI"/>
    <property type="match status" value="1"/>
</dbReference>
<keyword evidence="3" id="KW-0804">Transcription</keyword>
<protein>
    <recommendedName>
        <fullName evidence="4">HTH lacI-type domain-containing protein</fullName>
    </recommendedName>
</protein>
<accession>A0A150K1C1</accession>
<dbReference type="PANTHER" id="PTHR30146">
    <property type="entry name" value="LACI-RELATED TRANSCRIPTIONAL REPRESSOR"/>
    <property type="match status" value="1"/>
</dbReference>
<evidence type="ECO:0000313" key="6">
    <source>
        <dbReference type="Proteomes" id="UP000075288"/>
    </source>
</evidence>
<dbReference type="PATRIC" id="fig|1398.26.peg.2693"/>
<name>A0A150K1C1_HEYCO</name>
<dbReference type="SUPFAM" id="SSF53822">
    <property type="entry name" value="Periplasmic binding protein-like I"/>
    <property type="match status" value="1"/>
</dbReference>
<dbReference type="SUPFAM" id="SSF47413">
    <property type="entry name" value="lambda repressor-like DNA-binding domains"/>
    <property type="match status" value="1"/>
</dbReference>
<feature type="domain" description="HTH lacI-type" evidence="4">
    <location>
        <begin position="2"/>
        <end position="56"/>
    </location>
</feature>
<gene>
    <name evidence="5" type="ORF">B4098_0693</name>
</gene>
<dbReference type="InterPro" id="IPR028082">
    <property type="entry name" value="Peripla_BP_I"/>
</dbReference>
<dbReference type="Pfam" id="PF00356">
    <property type="entry name" value="LacI"/>
    <property type="match status" value="1"/>
</dbReference>
<dbReference type="GO" id="GO:0000976">
    <property type="term" value="F:transcription cis-regulatory region binding"/>
    <property type="evidence" value="ECO:0007669"/>
    <property type="project" value="TreeGrafter"/>
</dbReference>
<keyword evidence="1" id="KW-0805">Transcription regulation</keyword>